<comment type="caution">
    <text evidence="8">The sequence shown here is derived from an EMBL/GenBank/DDBJ whole genome shotgun (WGS) entry which is preliminary data.</text>
</comment>
<keyword evidence="4 6" id="KW-1133">Transmembrane helix</keyword>
<feature type="transmembrane region" description="Helical" evidence="6">
    <location>
        <begin position="83"/>
        <end position="110"/>
    </location>
</feature>
<dbReference type="InterPro" id="IPR052984">
    <property type="entry name" value="UPF0421"/>
</dbReference>
<accession>I8UKF0</accession>
<keyword evidence="2" id="KW-1003">Cell membrane</keyword>
<dbReference type="InterPro" id="IPR038323">
    <property type="entry name" value="ArAE_1_C_sf"/>
</dbReference>
<feature type="transmembrane region" description="Helical" evidence="6">
    <location>
        <begin position="122"/>
        <end position="144"/>
    </location>
</feature>
<dbReference type="STRING" id="1196324.A374_00944"/>
<dbReference type="RefSeq" id="WP_007200295.1">
    <property type="nucleotide sequence ID" value="NZ_AKKV01000007.1"/>
</dbReference>
<name>I8UKF0_9BACL</name>
<dbReference type="Pfam" id="PF11728">
    <property type="entry name" value="ArAE_1_C"/>
    <property type="match status" value="1"/>
</dbReference>
<evidence type="ECO:0000313" key="8">
    <source>
        <dbReference type="EMBL" id="EIT87303.1"/>
    </source>
</evidence>
<protein>
    <recommendedName>
        <fullName evidence="7">Putative aromatic acid exporter C-terminal domain-containing protein</fullName>
    </recommendedName>
</protein>
<comment type="subcellular location">
    <subcellularLocation>
        <location evidence="1">Cell membrane</location>
        <topology evidence="1">Multi-pass membrane protein</topology>
    </subcellularLocation>
</comment>
<dbReference type="EMBL" id="AKKV01000007">
    <property type="protein sequence ID" value="EIT87303.1"/>
    <property type="molecule type" value="Genomic_DNA"/>
</dbReference>
<feature type="transmembrane region" description="Helical" evidence="6">
    <location>
        <begin position="58"/>
        <end position="77"/>
    </location>
</feature>
<evidence type="ECO:0000256" key="4">
    <source>
        <dbReference type="ARBA" id="ARBA00022989"/>
    </source>
</evidence>
<evidence type="ECO:0000256" key="1">
    <source>
        <dbReference type="ARBA" id="ARBA00004651"/>
    </source>
</evidence>
<evidence type="ECO:0000256" key="3">
    <source>
        <dbReference type="ARBA" id="ARBA00022692"/>
    </source>
</evidence>
<evidence type="ECO:0000256" key="2">
    <source>
        <dbReference type="ARBA" id="ARBA00022475"/>
    </source>
</evidence>
<evidence type="ECO:0000256" key="5">
    <source>
        <dbReference type="ARBA" id="ARBA00023136"/>
    </source>
</evidence>
<dbReference type="Pfam" id="PF06081">
    <property type="entry name" value="ArAE_1"/>
    <property type="match status" value="1"/>
</dbReference>
<dbReference type="Proteomes" id="UP000004080">
    <property type="component" value="Unassembled WGS sequence"/>
</dbReference>
<organism evidence="8 9">
    <name type="scientific">Fictibacillus macauensis ZFHKF-1</name>
    <dbReference type="NCBI Taxonomy" id="1196324"/>
    <lineage>
        <taxon>Bacteria</taxon>
        <taxon>Bacillati</taxon>
        <taxon>Bacillota</taxon>
        <taxon>Bacilli</taxon>
        <taxon>Bacillales</taxon>
        <taxon>Fictibacillaceae</taxon>
        <taxon>Fictibacillus</taxon>
    </lineage>
</organism>
<keyword evidence="5 6" id="KW-0472">Membrane</keyword>
<dbReference type="eggNOG" id="COG4129">
    <property type="taxonomic scope" value="Bacteria"/>
</dbReference>
<evidence type="ECO:0000313" key="9">
    <source>
        <dbReference type="Proteomes" id="UP000004080"/>
    </source>
</evidence>
<dbReference type="AlphaFoldDB" id="I8UKF0"/>
<dbReference type="InterPro" id="IPR021062">
    <property type="entry name" value="ArAE_1_C"/>
</dbReference>
<dbReference type="InterPro" id="IPR010343">
    <property type="entry name" value="ArAE_1"/>
</dbReference>
<gene>
    <name evidence="8" type="ORF">A374_00944</name>
</gene>
<proteinExistence type="predicted"/>
<dbReference type="PANTHER" id="PTHR40064">
    <property type="entry name" value="MEMBRANE PROTEIN-RELATED"/>
    <property type="match status" value="1"/>
</dbReference>
<reference evidence="8 9" key="1">
    <citation type="journal article" date="2012" name="J. Bacteriol.">
        <title>Genome of Bacillus macauensis ZFHKF-1, a Long-Chain-Forming Bacterium.</title>
        <authorList>
            <person name="Cai L."/>
            <person name="Zhang T."/>
        </authorList>
    </citation>
    <scope>NUCLEOTIDE SEQUENCE [LARGE SCALE GENOMIC DNA]</scope>
    <source>
        <strain evidence="8 9">ZFHKF-1</strain>
    </source>
</reference>
<evidence type="ECO:0000259" key="7">
    <source>
        <dbReference type="Pfam" id="PF11728"/>
    </source>
</evidence>
<evidence type="ECO:0000256" key="6">
    <source>
        <dbReference type="SAM" id="Phobius"/>
    </source>
</evidence>
<sequence>MTGYKIGYRTIKTAIGAGLAIAIAQWLDLQFYSSAGILTILCVKVTQKRSLISAWERVAACMIGILFAAIFFSTLGYHPWSVALLLLLFIPVLVMFHLKEGIITSAVIILHLYNLQYISIQAVLNEAALIVIGIGIALLVNLYMPSMERTLKLRQRELEEQFKAIFMEFKQYLYEQSHMWDGKEITRAAELIDEGKNLAFRDIENHTVRYENKYYHYFKMREKQLERIERMVPILSSLDRRYVQSLMLGDFFQSISEAVHPGNTAVKYLEIIDVMREKFREMPLPKDREEFETRSKLIALLHEIEHYLLIKKSFHPSGIPTPKKQVFSK</sequence>
<dbReference type="PANTHER" id="PTHR40064:SF1">
    <property type="entry name" value="MEMBRANE PROTEIN"/>
    <property type="match status" value="1"/>
</dbReference>
<dbReference type="PATRIC" id="fig|1196324.3.peg.189"/>
<dbReference type="OrthoDB" id="357521at2"/>
<dbReference type="GO" id="GO:0005886">
    <property type="term" value="C:plasma membrane"/>
    <property type="evidence" value="ECO:0007669"/>
    <property type="project" value="UniProtKB-SubCell"/>
</dbReference>
<keyword evidence="3 6" id="KW-0812">Transmembrane</keyword>
<dbReference type="Gene3D" id="1.20.120.940">
    <property type="entry name" value="Putative aromatic acid exporter, C-terminal domain"/>
    <property type="match status" value="1"/>
</dbReference>
<keyword evidence="9" id="KW-1185">Reference proteome</keyword>
<feature type="domain" description="Putative aromatic acid exporter C-terminal" evidence="7">
    <location>
        <begin position="148"/>
        <end position="312"/>
    </location>
</feature>